<evidence type="ECO:0000256" key="4">
    <source>
        <dbReference type="ARBA" id="ARBA00022989"/>
    </source>
</evidence>
<feature type="transmembrane region" description="Helical" evidence="6">
    <location>
        <begin position="267"/>
        <end position="286"/>
    </location>
</feature>
<dbReference type="Pfam" id="PF01594">
    <property type="entry name" value="AI-2E_transport"/>
    <property type="match status" value="1"/>
</dbReference>
<evidence type="ECO:0000256" key="1">
    <source>
        <dbReference type="ARBA" id="ARBA00004141"/>
    </source>
</evidence>
<evidence type="ECO:0000313" key="8">
    <source>
        <dbReference type="Proteomes" id="UP000694308"/>
    </source>
</evidence>
<keyword evidence="8" id="KW-1185">Reference proteome</keyword>
<feature type="transmembrane region" description="Helical" evidence="6">
    <location>
        <begin position="145"/>
        <end position="164"/>
    </location>
</feature>
<dbReference type="EMBL" id="JAEEGC010000123">
    <property type="protein sequence ID" value="MBV7275405.1"/>
    <property type="molecule type" value="Genomic_DNA"/>
</dbReference>
<dbReference type="InterPro" id="IPR002549">
    <property type="entry name" value="AI-2E-like"/>
</dbReference>
<evidence type="ECO:0000313" key="7">
    <source>
        <dbReference type="EMBL" id="MBV7275405.1"/>
    </source>
</evidence>
<dbReference type="GO" id="GO:0016020">
    <property type="term" value="C:membrane"/>
    <property type="evidence" value="ECO:0007669"/>
    <property type="project" value="UniProtKB-SubCell"/>
</dbReference>
<evidence type="ECO:0000256" key="3">
    <source>
        <dbReference type="ARBA" id="ARBA00022692"/>
    </source>
</evidence>
<evidence type="ECO:0000256" key="5">
    <source>
        <dbReference type="ARBA" id="ARBA00023136"/>
    </source>
</evidence>
<comment type="similarity">
    <text evidence="2">Belongs to the autoinducer-2 exporter (AI-2E) (TC 2.A.86) family.</text>
</comment>
<protein>
    <submittedName>
        <fullName evidence="7">AI-2E family transporter</fullName>
    </submittedName>
</protein>
<evidence type="ECO:0000256" key="2">
    <source>
        <dbReference type="ARBA" id="ARBA00009773"/>
    </source>
</evidence>
<proteinExistence type="inferred from homology"/>
<keyword evidence="3 6" id="KW-0812">Transmembrane</keyword>
<comment type="subcellular location">
    <subcellularLocation>
        <location evidence="1">Membrane</location>
        <topology evidence="1">Multi-pass membrane protein</topology>
    </subcellularLocation>
</comment>
<feature type="transmembrane region" description="Helical" evidence="6">
    <location>
        <begin position="298"/>
        <end position="328"/>
    </location>
</feature>
<feature type="transmembrane region" description="Helical" evidence="6">
    <location>
        <begin position="206"/>
        <end position="227"/>
    </location>
</feature>
<keyword evidence="4 6" id="KW-1133">Transmembrane helix</keyword>
<keyword evidence="5 6" id="KW-0472">Membrane</keyword>
<sequence>MNIIRSLWEKEMVRKVFTFILIILTVYFLRGIVDLFLLTFLFTYLIYNMQRFIINSLKSFIKINELSMTIILYFIIFILLGYFIYRFIPIIISQSITIVNEFSGMQSKTNINRIEQYLFPIAGKVDIEGYIKNEANSIFQFIANIGKWGINILLSLILSLFFIIEQSKVKKFLKRFNNSRLSDISKCLGLFSVNFLNSFGKVVQVQVIIAVTNAILSMIALSIMGFPQLIALSFMIFIFSLIPIAGTIVSIFPLCIIAYSIGGIIKVLYVLLVIAILYLLESYVLNPQFMAAKTHIPVFVVFIVLIISEHFMGIWGLLLGIPLFMFILDLLEVNLNKL</sequence>
<dbReference type="GO" id="GO:0055085">
    <property type="term" value="P:transmembrane transport"/>
    <property type="evidence" value="ECO:0007669"/>
    <property type="project" value="TreeGrafter"/>
</dbReference>
<gene>
    <name evidence="7" type="ORF">I6U48_21110</name>
</gene>
<comment type="caution">
    <text evidence="7">The sequence shown here is derived from an EMBL/GenBank/DDBJ whole genome shotgun (WGS) entry which is preliminary data.</text>
</comment>
<dbReference type="PANTHER" id="PTHR21716">
    <property type="entry name" value="TRANSMEMBRANE PROTEIN"/>
    <property type="match status" value="1"/>
</dbReference>
<organism evidence="7 8">
    <name type="scientific">Clostridium thailandense</name>
    <dbReference type="NCBI Taxonomy" id="2794346"/>
    <lineage>
        <taxon>Bacteria</taxon>
        <taxon>Bacillati</taxon>
        <taxon>Bacillota</taxon>
        <taxon>Clostridia</taxon>
        <taxon>Eubacteriales</taxon>
        <taxon>Clostridiaceae</taxon>
        <taxon>Clostridium</taxon>
    </lineage>
</organism>
<dbReference type="PANTHER" id="PTHR21716:SF62">
    <property type="entry name" value="TRANSPORT PROTEIN YDBI-RELATED"/>
    <property type="match status" value="1"/>
</dbReference>
<evidence type="ECO:0000256" key="6">
    <source>
        <dbReference type="SAM" id="Phobius"/>
    </source>
</evidence>
<accession>A0A949WSP3</accession>
<dbReference type="Proteomes" id="UP000694308">
    <property type="component" value="Unassembled WGS sequence"/>
</dbReference>
<feature type="transmembrane region" description="Helical" evidence="6">
    <location>
        <begin position="66"/>
        <end position="85"/>
    </location>
</feature>
<reference evidence="7" key="1">
    <citation type="submission" date="2020-12" db="EMBL/GenBank/DDBJ databases">
        <title>Clostridium thailandense sp. nov., a novel acetogenic bacterium isolated from peat land soil in Thailand.</title>
        <authorList>
            <person name="Chaikitkaew S."/>
            <person name="Birkeland N.K."/>
        </authorList>
    </citation>
    <scope>NUCLEOTIDE SEQUENCE</scope>
    <source>
        <strain evidence="7">PL3</strain>
    </source>
</reference>
<name>A0A949WSP3_9CLOT</name>
<dbReference type="AlphaFoldDB" id="A0A949WSP3"/>
<dbReference type="RefSeq" id="WP_218322457.1">
    <property type="nucleotide sequence ID" value="NZ_JAEEGC010000123.1"/>
</dbReference>
<feature type="transmembrane region" description="Helical" evidence="6">
    <location>
        <begin position="234"/>
        <end position="261"/>
    </location>
</feature>